<keyword evidence="1" id="KW-0238">DNA-binding</keyword>
<dbReference type="RefSeq" id="WP_167610484.1">
    <property type="nucleotide sequence ID" value="NZ_SOYS01000003.1"/>
</dbReference>
<keyword evidence="4" id="KW-1185">Reference proteome</keyword>
<sequence>MKYKDSQKVALLSRNYFARLGVEILIKQTHDRVNVAASVSNYIDLDRVLKTQAIELVILVECNQDMAGVNWFRYITALKKKYPRLRLCMCSAQATSLPLIKGYIDAYLCLDQSMMNWQLHINQLLASDSRPPETSKQYLDLSEIEWMILKELKEGKKMQHIAERNHLTYRKVSALKNAAIRKLGLRNKTDLLVFLTR</sequence>
<name>A0ABX0VLR4_9ENTR</name>
<accession>A0ABX0VLR4</accession>
<dbReference type="Proteomes" id="UP000697927">
    <property type="component" value="Unassembled WGS sequence"/>
</dbReference>
<proteinExistence type="predicted"/>
<reference evidence="3 4" key="1">
    <citation type="journal article" date="2020" name="Microorganisms">
        <title>Polyphasic Characterisation of Cedecea colo sp. nov., a New Enteric Bacterium Isolated from the Koala Hindgut.</title>
        <authorList>
            <person name="Boath J.M."/>
            <person name="Dakhal S."/>
            <person name="Van T.T.H."/>
            <person name="Moore R.J."/>
            <person name="Dekiwadia C."/>
            <person name="Macreadie I.G."/>
        </authorList>
    </citation>
    <scope>NUCLEOTIDE SEQUENCE [LARGE SCALE GENOMIC DNA]</scope>
    <source>
        <strain evidence="3 4">ZA</strain>
    </source>
</reference>
<feature type="domain" description="HTH luxR-type" evidence="2">
    <location>
        <begin position="138"/>
        <end position="195"/>
    </location>
</feature>
<evidence type="ECO:0000256" key="1">
    <source>
        <dbReference type="ARBA" id="ARBA00023125"/>
    </source>
</evidence>
<dbReference type="EMBL" id="SOYS01000003">
    <property type="protein sequence ID" value="NIY47843.1"/>
    <property type="molecule type" value="Genomic_DNA"/>
</dbReference>
<protein>
    <submittedName>
        <fullName evidence="3">Response regulator transcription factor</fullName>
    </submittedName>
</protein>
<comment type="caution">
    <text evidence="3">The sequence shown here is derived from an EMBL/GenBank/DDBJ whole genome shotgun (WGS) entry which is preliminary data.</text>
</comment>
<organism evidence="3 4">
    <name type="scientific">Cedecea colo</name>
    <dbReference type="NCBI Taxonomy" id="2552946"/>
    <lineage>
        <taxon>Bacteria</taxon>
        <taxon>Pseudomonadati</taxon>
        <taxon>Pseudomonadota</taxon>
        <taxon>Gammaproteobacteria</taxon>
        <taxon>Enterobacterales</taxon>
        <taxon>Enterobacteriaceae</taxon>
        <taxon>Cedecea</taxon>
    </lineage>
</organism>
<dbReference type="InterPro" id="IPR000792">
    <property type="entry name" value="Tscrpt_reg_LuxR_C"/>
</dbReference>
<evidence type="ECO:0000313" key="3">
    <source>
        <dbReference type="EMBL" id="NIY47843.1"/>
    </source>
</evidence>
<dbReference type="Pfam" id="PF00196">
    <property type="entry name" value="GerE"/>
    <property type="match status" value="1"/>
</dbReference>
<gene>
    <name evidence="3" type="ORF">E2L00_09945</name>
</gene>
<dbReference type="SMART" id="SM00421">
    <property type="entry name" value="HTH_LUXR"/>
    <property type="match status" value="1"/>
</dbReference>
<evidence type="ECO:0000259" key="2">
    <source>
        <dbReference type="SMART" id="SM00421"/>
    </source>
</evidence>
<evidence type="ECO:0000313" key="4">
    <source>
        <dbReference type="Proteomes" id="UP000697927"/>
    </source>
</evidence>
<dbReference type="InterPro" id="IPR016032">
    <property type="entry name" value="Sig_transdc_resp-reg_C-effctor"/>
</dbReference>
<dbReference type="Gene3D" id="3.40.50.2300">
    <property type="match status" value="1"/>
</dbReference>
<dbReference type="SUPFAM" id="SSF46894">
    <property type="entry name" value="C-terminal effector domain of the bipartite response regulators"/>
    <property type="match status" value="1"/>
</dbReference>